<reference evidence="3" key="2">
    <citation type="journal article" date="2010" name="Genome Res.">
        <title>Population genomic sequencing of Coccidioides fungi reveals recent hybridization and transposon control.</title>
        <authorList>
            <person name="Neafsey D.E."/>
            <person name="Barker B.M."/>
            <person name="Sharpton T.J."/>
            <person name="Stajich J.E."/>
            <person name="Park D.J."/>
            <person name="Whiston E."/>
            <person name="Hung C.-Y."/>
            <person name="McMahan C."/>
            <person name="White J."/>
            <person name="Sykes S."/>
            <person name="Heiman D."/>
            <person name="Young S."/>
            <person name="Zeng Q."/>
            <person name="Abouelleil A."/>
            <person name="Aftuck L."/>
            <person name="Bessette D."/>
            <person name="Brown A."/>
            <person name="FitzGerald M."/>
            <person name="Lui A."/>
            <person name="Macdonald J.P."/>
            <person name="Priest M."/>
            <person name="Orbach M.J."/>
            <person name="Galgiani J.N."/>
            <person name="Kirkland T.N."/>
            <person name="Cole G.T."/>
            <person name="Birren B.W."/>
            <person name="Henn M.R."/>
            <person name="Taylor J.W."/>
            <person name="Rounsley S.D."/>
        </authorList>
    </citation>
    <scope>GENOME REANNOTATION</scope>
    <source>
        <strain evidence="3">RS</strain>
    </source>
</reference>
<dbReference type="VEuPathDB" id="FungiDB:CIMG_09698"/>
<dbReference type="InParanoid" id="A0A0E1RUV1"/>
<evidence type="ECO:0000256" key="1">
    <source>
        <dbReference type="SAM" id="MobiDB-lite"/>
    </source>
</evidence>
<accession>A0A0E1RUV1</accession>
<protein>
    <submittedName>
        <fullName evidence="2">Uncharacterized protein</fullName>
    </submittedName>
</protein>
<dbReference type="EMBL" id="GG704912">
    <property type="protein sequence ID" value="EAS28494.1"/>
    <property type="molecule type" value="Genomic_DNA"/>
</dbReference>
<feature type="region of interest" description="Disordered" evidence="1">
    <location>
        <begin position="185"/>
        <end position="207"/>
    </location>
</feature>
<evidence type="ECO:0000313" key="3">
    <source>
        <dbReference type="Proteomes" id="UP000001261"/>
    </source>
</evidence>
<keyword evidence="3" id="KW-1185">Reference proteome</keyword>
<dbReference type="Proteomes" id="UP000001261">
    <property type="component" value="Unassembled WGS sequence"/>
</dbReference>
<name>A0A0E1RUV1_COCIM</name>
<gene>
    <name evidence="2" type="ORF">CIMG_09698</name>
</gene>
<dbReference type="RefSeq" id="XP_001240077.1">
    <property type="nucleotide sequence ID" value="XM_001240076.1"/>
</dbReference>
<feature type="compositionally biased region" description="Polar residues" evidence="1">
    <location>
        <begin position="185"/>
        <end position="196"/>
    </location>
</feature>
<dbReference type="AlphaFoldDB" id="A0A0E1RUV1"/>
<dbReference type="KEGG" id="cim:CIMG_09698"/>
<organism evidence="2 3">
    <name type="scientific">Coccidioides immitis (strain RS)</name>
    <name type="common">Valley fever fungus</name>
    <dbReference type="NCBI Taxonomy" id="246410"/>
    <lineage>
        <taxon>Eukaryota</taxon>
        <taxon>Fungi</taxon>
        <taxon>Dikarya</taxon>
        <taxon>Ascomycota</taxon>
        <taxon>Pezizomycotina</taxon>
        <taxon>Eurotiomycetes</taxon>
        <taxon>Eurotiomycetidae</taxon>
        <taxon>Onygenales</taxon>
        <taxon>Onygenaceae</taxon>
        <taxon>Coccidioides</taxon>
    </lineage>
</organism>
<sequence length="264" mass="28976">MTKPECSGRTHLAPGWILQSPALAPITAQERHEDMPGLVVMTPVGRAVQSPSGRLKAVDASGWFTTGRGQQRTKTPVVIPLSNTHRARPLQRGGFVFSWHMIFRLPRKESTAQENHMPENTKKKNSVVDLGKAIDWQHLSKHAKNTKLGAAAAAFACSACSRSRRARLATSLDWLNHSPSFGEFNHSSGGSATSPRHANHGPPAALPGLTRQLTPWVGHGLKLHPLWSWLAMEANSRRYESSHAELSNCFFKCRIPAGGKKRLP</sequence>
<dbReference type="GeneID" id="4559174"/>
<proteinExistence type="predicted"/>
<evidence type="ECO:0000313" key="2">
    <source>
        <dbReference type="EMBL" id="EAS28494.1"/>
    </source>
</evidence>
<reference evidence="3" key="1">
    <citation type="journal article" date="2009" name="Genome Res.">
        <title>Comparative genomic analyses of the human fungal pathogens Coccidioides and their relatives.</title>
        <authorList>
            <person name="Sharpton T.J."/>
            <person name="Stajich J.E."/>
            <person name="Rounsley S.D."/>
            <person name="Gardner M.J."/>
            <person name="Wortman J.R."/>
            <person name="Jordar V.S."/>
            <person name="Maiti R."/>
            <person name="Kodira C.D."/>
            <person name="Neafsey D.E."/>
            <person name="Zeng Q."/>
            <person name="Hung C.-Y."/>
            <person name="McMahan C."/>
            <person name="Muszewska A."/>
            <person name="Grynberg M."/>
            <person name="Mandel M.A."/>
            <person name="Kellner E.M."/>
            <person name="Barker B.M."/>
            <person name="Galgiani J.N."/>
            <person name="Orbach M.J."/>
            <person name="Kirkland T.N."/>
            <person name="Cole G.T."/>
            <person name="Henn M.R."/>
            <person name="Birren B.W."/>
            <person name="Taylor J.W."/>
        </authorList>
    </citation>
    <scope>NUCLEOTIDE SEQUENCE [LARGE SCALE GENOMIC DNA]</scope>
    <source>
        <strain evidence="3">RS</strain>
    </source>
</reference>